<name>A0A1G2PJC5_TERXR</name>
<dbReference type="AlphaFoldDB" id="A0A1G2PJC5"/>
<keyword evidence="3 4" id="KW-0687">Ribonucleoprotein</keyword>
<gene>
    <name evidence="4" type="primary">rplU</name>
    <name evidence="6" type="ORF">A2682_03900</name>
</gene>
<evidence type="ECO:0000256" key="3">
    <source>
        <dbReference type="ARBA" id="ARBA00023274"/>
    </source>
</evidence>
<evidence type="ECO:0000256" key="4">
    <source>
        <dbReference type="HAMAP-Rule" id="MF_01363"/>
    </source>
</evidence>
<keyword evidence="4 5" id="KW-0694">RNA-binding</keyword>
<dbReference type="STRING" id="1802363.A2682_03900"/>
<dbReference type="GO" id="GO:0005840">
    <property type="term" value="C:ribosome"/>
    <property type="evidence" value="ECO:0007669"/>
    <property type="project" value="UniProtKB-KW"/>
</dbReference>
<dbReference type="GO" id="GO:1990904">
    <property type="term" value="C:ribonucleoprotein complex"/>
    <property type="evidence" value="ECO:0007669"/>
    <property type="project" value="UniProtKB-KW"/>
</dbReference>
<dbReference type="SUPFAM" id="SSF141091">
    <property type="entry name" value="L21p-like"/>
    <property type="match status" value="1"/>
</dbReference>
<organism evidence="6 7">
    <name type="scientific">Terrybacteria sp. (strain RIFCSPHIGHO2_01_FULL_58_15)</name>
    <dbReference type="NCBI Taxonomy" id="1802363"/>
    <lineage>
        <taxon>Bacteria</taxon>
        <taxon>Candidatus Terryibacteriota</taxon>
    </lineage>
</organism>
<comment type="subunit">
    <text evidence="4">Part of the 50S ribosomal subunit. Contacts protein L20.</text>
</comment>
<keyword evidence="4 5" id="KW-0699">rRNA-binding</keyword>
<comment type="similarity">
    <text evidence="1 4 5">Belongs to the bacterial ribosomal protein bL21 family.</text>
</comment>
<dbReference type="InterPro" id="IPR001787">
    <property type="entry name" value="Ribosomal_bL21"/>
</dbReference>
<dbReference type="InterPro" id="IPR036164">
    <property type="entry name" value="bL21-like_sf"/>
</dbReference>
<evidence type="ECO:0000256" key="2">
    <source>
        <dbReference type="ARBA" id="ARBA00022980"/>
    </source>
</evidence>
<comment type="function">
    <text evidence="4 5">This protein binds to 23S rRNA in the presence of protein L20.</text>
</comment>
<dbReference type="GO" id="GO:0003735">
    <property type="term" value="F:structural constituent of ribosome"/>
    <property type="evidence" value="ECO:0007669"/>
    <property type="project" value="InterPro"/>
</dbReference>
<proteinExistence type="inferred from homology"/>
<dbReference type="GO" id="GO:0005737">
    <property type="term" value="C:cytoplasm"/>
    <property type="evidence" value="ECO:0007669"/>
    <property type="project" value="UniProtKB-ARBA"/>
</dbReference>
<keyword evidence="2 4" id="KW-0689">Ribosomal protein</keyword>
<evidence type="ECO:0000256" key="5">
    <source>
        <dbReference type="RuleBase" id="RU000562"/>
    </source>
</evidence>
<accession>A0A1G2PJC5</accession>
<dbReference type="InterPro" id="IPR028909">
    <property type="entry name" value="bL21-like"/>
</dbReference>
<sequence length="104" mass="11741">MRAIIRTGGKQYLVSPGTKLKVEKVPQATGDSVVFEEVLLVVDEKKVSLGRPLVSGATVLARVLTQAKRPKQVVFKMRPKKRYRVKRGHRQPYTEVEITAIEQK</sequence>
<protein>
    <recommendedName>
        <fullName evidence="4">Large ribosomal subunit protein bL21</fullName>
    </recommendedName>
</protein>
<evidence type="ECO:0000313" key="7">
    <source>
        <dbReference type="Proteomes" id="UP000178690"/>
    </source>
</evidence>
<evidence type="ECO:0000313" key="6">
    <source>
        <dbReference type="EMBL" id="OHA48434.1"/>
    </source>
</evidence>
<dbReference type="GO" id="GO:0006412">
    <property type="term" value="P:translation"/>
    <property type="evidence" value="ECO:0007669"/>
    <property type="project" value="UniProtKB-UniRule"/>
</dbReference>
<dbReference type="Proteomes" id="UP000178690">
    <property type="component" value="Unassembled WGS sequence"/>
</dbReference>
<dbReference type="EMBL" id="MHST01000020">
    <property type="protein sequence ID" value="OHA48434.1"/>
    <property type="molecule type" value="Genomic_DNA"/>
</dbReference>
<evidence type="ECO:0000256" key="1">
    <source>
        <dbReference type="ARBA" id="ARBA00008563"/>
    </source>
</evidence>
<comment type="caution">
    <text evidence="6">The sequence shown here is derived from an EMBL/GenBank/DDBJ whole genome shotgun (WGS) entry which is preliminary data.</text>
</comment>
<dbReference type="HAMAP" id="MF_01363">
    <property type="entry name" value="Ribosomal_bL21"/>
    <property type="match status" value="1"/>
</dbReference>
<dbReference type="PANTHER" id="PTHR21349">
    <property type="entry name" value="50S RIBOSOMAL PROTEIN L21"/>
    <property type="match status" value="1"/>
</dbReference>
<dbReference type="NCBIfam" id="TIGR00061">
    <property type="entry name" value="L21"/>
    <property type="match status" value="1"/>
</dbReference>
<dbReference type="Pfam" id="PF00829">
    <property type="entry name" value="Ribosomal_L21p"/>
    <property type="match status" value="1"/>
</dbReference>
<dbReference type="PANTHER" id="PTHR21349:SF0">
    <property type="entry name" value="LARGE RIBOSOMAL SUBUNIT PROTEIN BL21M"/>
    <property type="match status" value="1"/>
</dbReference>
<reference evidence="6 7" key="1">
    <citation type="journal article" date="2016" name="Nat. Commun.">
        <title>Thousands of microbial genomes shed light on interconnected biogeochemical processes in an aquifer system.</title>
        <authorList>
            <person name="Anantharaman K."/>
            <person name="Brown C.T."/>
            <person name="Hug L.A."/>
            <person name="Sharon I."/>
            <person name="Castelle C.J."/>
            <person name="Probst A.J."/>
            <person name="Thomas B.C."/>
            <person name="Singh A."/>
            <person name="Wilkins M.J."/>
            <person name="Karaoz U."/>
            <person name="Brodie E.L."/>
            <person name="Williams K.H."/>
            <person name="Hubbard S.S."/>
            <person name="Banfield J.F."/>
        </authorList>
    </citation>
    <scope>NUCLEOTIDE SEQUENCE [LARGE SCALE GENOMIC DNA]</scope>
    <source>
        <strain evidence="7">RIFCSPHIGHO2_01_FULL_58_15</strain>
    </source>
</reference>
<dbReference type="GO" id="GO:0019843">
    <property type="term" value="F:rRNA binding"/>
    <property type="evidence" value="ECO:0007669"/>
    <property type="project" value="UniProtKB-UniRule"/>
</dbReference>